<reference evidence="1 2" key="1">
    <citation type="journal article" date="2020" name="ISME J.">
        <title>Uncovering the hidden diversity of litter-decomposition mechanisms in mushroom-forming fungi.</title>
        <authorList>
            <person name="Floudas D."/>
            <person name="Bentzer J."/>
            <person name="Ahren D."/>
            <person name="Johansson T."/>
            <person name="Persson P."/>
            <person name="Tunlid A."/>
        </authorList>
    </citation>
    <scope>NUCLEOTIDE SEQUENCE [LARGE SCALE GENOMIC DNA]</scope>
    <source>
        <strain evidence="1 2">CBS 406.79</strain>
    </source>
</reference>
<organism evidence="1 2">
    <name type="scientific">Collybiopsis confluens</name>
    <dbReference type="NCBI Taxonomy" id="2823264"/>
    <lineage>
        <taxon>Eukaryota</taxon>
        <taxon>Fungi</taxon>
        <taxon>Dikarya</taxon>
        <taxon>Basidiomycota</taxon>
        <taxon>Agaricomycotina</taxon>
        <taxon>Agaricomycetes</taxon>
        <taxon>Agaricomycetidae</taxon>
        <taxon>Agaricales</taxon>
        <taxon>Marasmiineae</taxon>
        <taxon>Omphalotaceae</taxon>
        <taxon>Collybiopsis</taxon>
    </lineage>
</organism>
<dbReference type="AlphaFoldDB" id="A0A8H5M7Y0"/>
<dbReference type="Proteomes" id="UP000518752">
    <property type="component" value="Unassembled WGS sequence"/>
</dbReference>
<accession>A0A8H5M7Y0</accession>
<proteinExistence type="predicted"/>
<dbReference type="EMBL" id="JAACJN010000043">
    <property type="protein sequence ID" value="KAF5384560.1"/>
    <property type="molecule type" value="Genomic_DNA"/>
</dbReference>
<keyword evidence="2" id="KW-1185">Reference proteome</keyword>
<evidence type="ECO:0000313" key="1">
    <source>
        <dbReference type="EMBL" id="KAF5384560.1"/>
    </source>
</evidence>
<gene>
    <name evidence="1" type="ORF">D9757_006427</name>
</gene>
<sequence length="202" mass="22187">MFVAHAYIQARINISDRGKQQGLAGGAADAFGTRLTEADTGKISGKARALPVSFCHKDSTCNISKVTWMAGDSRSSSPSMSRDCQQSPITEYLPEPLVTISLERRTRHHIRTLHIDVHDSDSRTTSLTTVAIGKQTFLDPPFSSSSLHNMMVKGPGPKTLPKNGGPQETIAEPLNGLISLDIRRYLRQLHPLFTAVRLYMLC</sequence>
<protein>
    <submittedName>
        <fullName evidence="1">Uncharacterized protein</fullName>
    </submittedName>
</protein>
<comment type="caution">
    <text evidence="1">The sequence shown here is derived from an EMBL/GenBank/DDBJ whole genome shotgun (WGS) entry which is preliminary data.</text>
</comment>
<name>A0A8H5M7Y0_9AGAR</name>
<evidence type="ECO:0000313" key="2">
    <source>
        <dbReference type="Proteomes" id="UP000518752"/>
    </source>
</evidence>